<accession>A0A964XIS9</accession>
<dbReference type="AlphaFoldDB" id="A0A964XIS9"/>
<proteinExistence type="predicted"/>
<dbReference type="Proteomes" id="UP000598297">
    <property type="component" value="Unassembled WGS sequence"/>
</dbReference>
<evidence type="ECO:0000313" key="1">
    <source>
        <dbReference type="EMBL" id="NBE50365.1"/>
    </source>
</evidence>
<dbReference type="RefSeq" id="WP_161693351.1">
    <property type="nucleotide sequence ID" value="NZ_JAAAHS010000010.1"/>
</dbReference>
<organism evidence="1 2">
    <name type="scientific">Streptomyces boluensis</name>
    <dbReference type="NCBI Taxonomy" id="1775135"/>
    <lineage>
        <taxon>Bacteria</taxon>
        <taxon>Bacillati</taxon>
        <taxon>Actinomycetota</taxon>
        <taxon>Actinomycetes</taxon>
        <taxon>Kitasatosporales</taxon>
        <taxon>Streptomycetaceae</taxon>
        <taxon>Streptomyces</taxon>
    </lineage>
</organism>
<name>A0A964XIS9_9ACTN</name>
<comment type="caution">
    <text evidence="1">The sequence shown here is derived from an EMBL/GenBank/DDBJ whole genome shotgun (WGS) entry which is preliminary data.</text>
</comment>
<gene>
    <name evidence="1" type="ORF">GUY60_02750</name>
</gene>
<reference evidence="1" key="1">
    <citation type="submission" date="2020-01" db="EMBL/GenBank/DDBJ databases">
        <title>Whole-genome analyses of novel actinobacteria.</title>
        <authorList>
            <person name="Sahin N."/>
        </authorList>
    </citation>
    <scope>NUCLEOTIDE SEQUENCE</scope>
    <source>
        <strain evidence="1">YC537</strain>
    </source>
</reference>
<sequence length="75" mass="8233">MEEFEQVCVVAGSGFSRGCRVAEVRECCPPPTEHLGEEYVRAKALSLKAFKAFKAADEALAAEAPRNATRARYLE</sequence>
<protein>
    <submittedName>
        <fullName evidence="1">Uncharacterized protein</fullName>
    </submittedName>
</protein>
<evidence type="ECO:0000313" key="2">
    <source>
        <dbReference type="Proteomes" id="UP000598297"/>
    </source>
</evidence>
<dbReference type="EMBL" id="JAAAHS010000010">
    <property type="protein sequence ID" value="NBE50365.1"/>
    <property type="molecule type" value="Genomic_DNA"/>
</dbReference>
<keyword evidence="2" id="KW-1185">Reference proteome</keyword>